<comment type="caution">
    <text evidence="1">The sequence shown here is derived from an EMBL/GenBank/DDBJ whole genome shotgun (WGS) entry which is preliminary data.</text>
</comment>
<evidence type="ECO:0008006" key="3">
    <source>
        <dbReference type="Google" id="ProtNLM"/>
    </source>
</evidence>
<accession>A0ABT7CXV0</accession>
<protein>
    <recommendedName>
        <fullName evidence="3">DUF4292 domain-containing protein</fullName>
    </recommendedName>
</protein>
<sequence length="283" mass="32575">MQKINIVLLILWSSVACSYKTARKVEVTPDTMPVATISPIADELKNITSCDSLMMIDSMVTSFVPATELINVYPAMITIKKQRAYNSEEMEVVGYIKNHIMGVFYGDRKYARTQIGAVSILLSDLSKQFYIFNTDTEKAYQIEGIKIREGTFWSYCFQNLIVFGFDEAYDSGIYRDLYFITDRNLSKINTLGILRQFATRGDTITHINIGGKTFLKQSRKKSIDLNIDYAVIEEEIVKKEYTYQIPVDVKNLGFEEKKYPPMHDPFKTSFLDFKNDHISIKEL</sequence>
<dbReference type="Proteomes" id="UP001228581">
    <property type="component" value="Unassembled WGS sequence"/>
</dbReference>
<evidence type="ECO:0000313" key="1">
    <source>
        <dbReference type="EMBL" id="MDJ1498600.1"/>
    </source>
</evidence>
<dbReference type="RefSeq" id="WP_314005132.1">
    <property type="nucleotide sequence ID" value="NZ_JASJOT010000051.1"/>
</dbReference>
<reference evidence="1 2" key="1">
    <citation type="submission" date="2023-05" db="EMBL/GenBank/DDBJ databases">
        <authorList>
            <person name="Zhang X."/>
        </authorList>
    </citation>
    <scope>NUCLEOTIDE SEQUENCE [LARGE SCALE GENOMIC DNA]</scope>
    <source>
        <strain evidence="1 2">DM2B3-1</strain>
    </source>
</reference>
<gene>
    <name evidence="1" type="ORF">QNI19_37040</name>
</gene>
<evidence type="ECO:0000313" key="2">
    <source>
        <dbReference type="Proteomes" id="UP001228581"/>
    </source>
</evidence>
<proteinExistence type="predicted"/>
<keyword evidence="2" id="KW-1185">Reference proteome</keyword>
<dbReference type="EMBL" id="JASJOT010000051">
    <property type="protein sequence ID" value="MDJ1498600.1"/>
    <property type="molecule type" value="Genomic_DNA"/>
</dbReference>
<dbReference type="PROSITE" id="PS51257">
    <property type="entry name" value="PROKAR_LIPOPROTEIN"/>
    <property type="match status" value="1"/>
</dbReference>
<name>A0ABT7CXV0_9BACT</name>
<organism evidence="1 2">
    <name type="scientific">Xanthocytophaga flava</name>
    <dbReference type="NCBI Taxonomy" id="3048013"/>
    <lineage>
        <taxon>Bacteria</taxon>
        <taxon>Pseudomonadati</taxon>
        <taxon>Bacteroidota</taxon>
        <taxon>Cytophagia</taxon>
        <taxon>Cytophagales</taxon>
        <taxon>Rhodocytophagaceae</taxon>
        <taxon>Xanthocytophaga</taxon>
    </lineage>
</organism>